<evidence type="ECO:0000313" key="1">
    <source>
        <dbReference type="EMBL" id="KAI5672928.1"/>
    </source>
</evidence>
<evidence type="ECO:0000313" key="2">
    <source>
        <dbReference type="Proteomes" id="UP001060085"/>
    </source>
</evidence>
<keyword evidence="2" id="KW-1185">Reference proteome</keyword>
<name>A0ACC0BJX6_CATRO</name>
<reference evidence="2" key="1">
    <citation type="journal article" date="2023" name="Nat. Plants">
        <title>Single-cell RNA sequencing provides a high-resolution roadmap for understanding the multicellular compartmentation of specialized metabolism.</title>
        <authorList>
            <person name="Sun S."/>
            <person name="Shen X."/>
            <person name="Li Y."/>
            <person name="Li Y."/>
            <person name="Wang S."/>
            <person name="Li R."/>
            <person name="Zhang H."/>
            <person name="Shen G."/>
            <person name="Guo B."/>
            <person name="Wei J."/>
            <person name="Xu J."/>
            <person name="St-Pierre B."/>
            <person name="Chen S."/>
            <person name="Sun C."/>
        </authorList>
    </citation>
    <scope>NUCLEOTIDE SEQUENCE [LARGE SCALE GENOMIC DNA]</scope>
</reference>
<gene>
    <name evidence="1" type="ORF">M9H77_13292</name>
</gene>
<dbReference type="Proteomes" id="UP001060085">
    <property type="component" value="Linkage Group LG03"/>
</dbReference>
<protein>
    <submittedName>
        <fullName evidence="1">Uncharacterized protein</fullName>
    </submittedName>
</protein>
<accession>A0ACC0BJX6</accession>
<comment type="caution">
    <text evidence="1">The sequence shown here is derived from an EMBL/GenBank/DDBJ whole genome shotgun (WGS) entry which is preliminary data.</text>
</comment>
<proteinExistence type="predicted"/>
<dbReference type="EMBL" id="CM044703">
    <property type="protein sequence ID" value="KAI5672928.1"/>
    <property type="molecule type" value="Genomic_DNA"/>
</dbReference>
<organism evidence="1 2">
    <name type="scientific">Catharanthus roseus</name>
    <name type="common">Madagascar periwinkle</name>
    <name type="synonym">Vinca rosea</name>
    <dbReference type="NCBI Taxonomy" id="4058"/>
    <lineage>
        <taxon>Eukaryota</taxon>
        <taxon>Viridiplantae</taxon>
        <taxon>Streptophyta</taxon>
        <taxon>Embryophyta</taxon>
        <taxon>Tracheophyta</taxon>
        <taxon>Spermatophyta</taxon>
        <taxon>Magnoliopsida</taxon>
        <taxon>eudicotyledons</taxon>
        <taxon>Gunneridae</taxon>
        <taxon>Pentapetalae</taxon>
        <taxon>asterids</taxon>
        <taxon>lamiids</taxon>
        <taxon>Gentianales</taxon>
        <taxon>Apocynaceae</taxon>
        <taxon>Rauvolfioideae</taxon>
        <taxon>Vinceae</taxon>
        <taxon>Catharanthinae</taxon>
        <taxon>Catharanthus</taxon>
    </lineage>
</organism>
<sequence length="155" mass="17853">MPSAKRLGLVSFFSNGARCVYSCFSGRLSWCRGKSRIELSHKEVNQDNEWRRSLSPMHSFVHHDSKKLCPSTFLSVNLTTDISMSRWLSRMESNSRFSLVAALILEAYSLTSSSGRVRYVAEILLCKKGLHSYRAEEKDRCEYPSIHLWMPIQLE</sequence>